<keyword evidence="2" id="KW-0812">Transmembrane</keyword>
<dbReference type="EMBL" id="BQYH01000007">
    <property type="protein sequence ID" value="GKU71802.1"/>
    <property type="molecule type" value="Genomic_DNA"/>
</dbReference>
<evidence type="ECO:0000256" key="1">
    <source>
        <dbReference type="SAM" id="MobiDB-lite"/>
    </source>
</evidence>
<keyword evidence="2" id="KW-1133">Transmembrane helix</keyword>
<keyword evidence="5" id="KW-1185">Reference proteome</keyword>
<dbReference type="Proteomes" id="UP001139505">
    <property type="component" value="Unassembled WGS sequence"/>
</dbReference>
<reference evidence="4" key="3">
    <citation type="journal article" date="2022" name="Microbiol. Resour. Announc.">
        <title>Draft Genome Sequences of Eight Mycobacterium montefiorense Strains Isolated from Salamanders in Captivity.</title>
        <authorList>
            <person name="Komine T."/>
            <person name="Ihara H."/>
            <person name="Fukano H."/>
            <person name="Hoshino Y."/>
            <person name="Kurata O."/>
            <person name="Wada S."/>
        </authorList>
    </citation>
    <scope>NUCLEOTIDE SEQUENCE</scope>
    <source>
        <strain evidence="4">NJB18185</strain>
    </source>
</reference>
<feature type="transmembrane region" description="Helical" evidence="2">
    <location>
        <begin position="31"/>
        <end position="50"/>
    </location>
</feature>
<reference evidence="3" key="1">
    <citation type="journal article" date="2018" name="Genome Announc.">
        <title>Draft Genome Sequence of Mycobacterium montefiorense Isolated from Japanese Black Salamander (Hynobius nigrescens).</title>
        <authorList>
            <person name="Fukano H."/>
            <person name="Yoshida M."/>
            <person name="Shimizu A."/>
            <person name="Iwao H."/>
            <person name="Katayama Y."/>
            <person name="Omatsu T."/>
            <person name="Mizutani T."/>
            <person name="Kurata O."/>
            <person name="Wada S."/>
            <person name="Hoshino Y."/>
        </authorList>
    </citation>
    <scope>NUCLEOTIDE SEQUENCE</scope>
    <source>
        <strain evidence="3">BS</strain>
    </source>
</reference>
<gene>
    <name evidence="3" type="ORF">MmonteBS_44020</name>
    <name evidence="4" type="ORF">NJB18185_15780</name>
</gene>
<evidence type="ECO:0000313" key="6">
    <source>
        <dbReference type="Proteomes" id="UP001139505"/>
    </source>
</evidence>
<dbReference type="AlphaFoldDB" id="A0AA37UQ62"/>
<evidence type="ECO:0000313" key="4">
    <source>
        <dbReference type="EMBL" id="GKU71802.1"/>
    </source>
</evidence>
<reference evidence="4" key="4">
    <citation type="submission" date="2022-04" db="EMBL/GenBank/DDBJ databases">
        <authorList>
            <person name="Komine T."/>
            <person name="Fukano H."/>
            <person name="Wada S."/>
        </authorList>
    </citation>
    <scope>NUCLEOTIDE SEQUENCE</scope>
    <source>
        <strain evidence="4">NJB18185</strain>
    </source>
</reference>
<dbReference type="EMBL" id="BFCH01000026">
    <property type="protein sequence ID" value="GBG40030.1"/>
    <property type="molecule type" value="Genomic_DNA"/>
</dbReference>
<feature type="transmembrane region" description="Helical" evidence="2">
    <location>
        <begin position="71"/>
        <end position="90"/>
    </location>
</feature>
<sequence length="133" mass="13819">MDGTTSGRSSPASPRRDTPATSPSFAKHANLKLLIVVAAAAVLVVEPAALRVLAAWDNNAAAPKIPYMSRAFVVTFAVGLLVAAFGLIWALQGFGVLGGSPMSNTTTWSIIGPITVVIGIVIAVFSWRKISSK</sequence>
<protein>
    <recommendedName>
        <fullName evidence="7">Integral membrane protein</fullName>
    </recommendedName>
</protein>
<comment type="caution">
    <text evidence="4">The sequence shown here is derived from an EMBL/GenBank/DDBJ whole genome shotgun (WGS) entry which is preliminary data.</text>
</comment>
<name>A0AA37UQ62_9MYCO</name>
<feature type="region of interest" description="Disordered" evidence="1">
    <location>
        <begin position="1"/>
        <end position="23"/>
    </location>
</feature>
<evidence type="ECO:0000313" key="3">
    <source>
        <dbReference type="EMBL" id="GBG40030.1"/>
    </source>
</evidence>
<organism evidence="4 6">
    <name type="scientific">Mycobacterium montefiorense</name>
    <dbReference type="NCBI Taxonomy" id="154654"/>
    <lineage>
        <taxon>Bacteria</taxon>
        <taxon>Bacillati</taxon>
        <taxon>Actinomycetota</taxon>
        <taxon>Actinomycetes</taxon>
        <taxon>Mycobacteriales</taxon>
        <taxon>Mycobacteriaceae</taxon>
        <taxon>Mycobacterium</taxon>
        <taxon>Mycobacterium simiae complex</taxon>
    </lineage>
</organism>
<feature type="transmembrane region" description="Helical" evidence="2">
    <location>
        <begin position="110"/>
        <end position="127"/>
    </location>
</feature>
<proteinExistence type="predicted"/>
<reference evidence="5" key="2">
    <citation type="submission" date="2018-04" db="EMBL/GenBank/DDBJ databases">
        <title>Draft genome sequence of Mycobacterium montefiorense isolated from Japanese black salamander.</title>
        <authorList>
            <person name="Fukano H."/>
            <person name="Yoshida M."/>
            <person name="Shimizu A."/>
            <person name="Iwao H."/>
            <person name="Kurata O."/>
            <person name="Katayama Y."/>
            <person name="Omatsu T."/>
            <person name="Mizutani T."/>
            <person name="Wada S."/>
            <person name="Hoshino Y."/>
        </authorList>
    </citation>
    <scope>NUCLEOTIDE SEQUENCE [LARGE SCALE GENOMIC DNA]</scope>
    <source>
        <strain evidence="5">BS</strain>
    </source>
</reference>
<evidence type="ECO:0000313" key="5">
    <source>
        <dbReference type="Proteomes" id="UP000245060"/>
    </source>
</evidence>
<feature type="compositionally biased region" description="Polar residues" evidence="1">
    <location>
        <begin position="1"/>
        <end position="12"/>
    </location>
</feature>
<keyword evidence="2" id="KW-0472">Membrane</keyword>
<evidence type="ECO:0008006" key="7">
    <source>
        <dbReference type="Google" id="ProtNLM"/>
    </source>
</evidence>
<accession>A0AA37UQ62</accession>
<dbReference type="Proteomes" id="UP000245060">
    <property type="component" value="Unassembled WGS sequence"/>
</dbReference>
<evidence type="ECO:0000256" key="2">
    <source>
        <dbReference type="SAM" id="Phobius"/>
    </source>
</evidence>